<dbReference type="Proteomes" id="UP000759537">
    <property type="component" value="Unassembled WGS sequence"/>
</dbReference>
<protein>
    <recommendedName>
        <fullName evidence="4">Oxidoreductase AflY</fullName>
    </recommendedName>
</protein>
<dbReference type="EMBL" id="WHVB01000015">
    <property type="protein sequence ID" value="KAF8476292.1"/>
    <property type="molecule type" value="Genomic_DNA"/>
</dbReference>
<reference evidence="2" key="1">
    <citation type="submission" date="2019-10" db="EMBL/GenBank/DDBJ databases">
        <authorList>
            <consortium name="DOE Joint Genome Institute"/>
            <person name="Kuo A."/>
            <person name="Miyauchi S."/>
            <person name="Kiss E."/>
            <person name="Drula E."/>
            <person name="Kohler A."/>
            <person name="Sanchez-Garcia M."/>
            <person name="Andreopoulos B."/>
            <person name="Barry K.W."/>
            <person name="Bonito G."/>
            <person name="Buee M."/>
            <person name="Carver A."/>
            <person name="Chen C."/>
            <person name="Cichocki N."/>
            <person name="Clum A."/>
            <person name="Culley D."/>
            <person name="Crous P.W."/>
            <person name="Fauchery L."/>
            <person name="Girlanda M."/>
            <person name="Hayes R."/>
            <person name="Keri Z."/>
            <person name="LaButti K."/>
            <person name="Lipzen A."/>
            <person name="Lombard V."/>
            <person name="Magnuson J."/>
            <person name="Maillard F."/>
            <person name="Morin E."/>
            <person name="Murat C."/>
            <person name="Nolan M."/>
            <person name="Ohm R."/>
            <person name="Pangilinan J."/>
            <person name="Pereira M."/>
            <person name="Perotto S."/>
            <person name="Peter M."/>
            <person name="Riley R."/>
            <person name="Sitrit Y."/>
            <person name="Stielow B."/>
            <person name="Szollosi G."/>
            <person name="Zifcakova L."/>
            <person name="Stursova M."/>
            <person name="Spatafora J.W."/>
            <person name="Tedersoo L."/>
            <person name="Vaario L.-M."/>
            <person name="Yamada A."/>
            <person name="Yan M."/>
            <person name="Wang P."/>
            <person name="Xu J."/>
            <person name="Bruns T."/>
            <person name="Baldrian P."/>
            <person name="Vilgalys R."/>
            <person name="Henrissat B."/>
            <person name="Grigoriev I.V."/>
            <person name="Hibbett D."/>
            <person name="Nagy L.G."/>
            <person name="Martin F.M."/>
        </authorList>
    </citation>
    <scope>NUCLEOTIDE SEQUENCE</scope>
    <source>
        <strain evidence="2">Prilba</strain>
    </source>
</reference>
<reference evidence="2" key="2">
    <citation type="journal article" date="2020" name="Nat. Commun.">
        <title>Large-scale genome sequencing of mycorrhizal fungi provides insights into the early evolution of symbiotic traits.</title>
        <authorList>
            <person name="Miyauchi S."/>
            <person name="Kiss E."/>
            <person name="Kuo A."/>
            <person name="Drula E."/>
            <person name="Kohler A."/>
            <person name="Sanchez-Garcia M."/>
            <person name="Morin E."/>
            <person name="Andreopoulos B."/>
            <person name="Barry K.W."/>
            <person name="Bonito G."/>
            <person name="Buee M."/>
            <person name="Carver A."/>
            <person name="Chen C."/>
            <person name="Cichocki N."/>
            <person name="Clum A."/>
            <person name="Culley D."/>
            <person name="Crous P.W."/>
            <person name="Fauchery L."/>
            <person name="Girlanda M."/>
            <person name="Hayes R.D."/>
            <person name="Keri Z."/>
            <person name="LaButti K."/>
            <person name="Lipzen A."/>
            <person name="Lombard V."/>
            <person name="Magnuson J."/>
            <person name="Maillard F."/>
            <person name="Murat C."/>
            <person name="Nolan M."/>
            <person name="Ohm R.A."/>
            <person name="Pangilinan J."/>
            <person name="Pereira M.F."/>
            <person name="Perotto S."/>
            <person name="Peter M."/>
            <person name="Pfister S."/>
            <person name="Riley R."/>
            <person name="Sitrit Y."/>
            <person name="Stielow J.B."/>
            <person name="Szollosi G."/>
            <person name="Zifcakova L."/>
            <person name="Stursova M."/>
            <person name="Spatafora J.W."/>
            <person name="Tedersoo L."/>
            <person name="Vaario L.M."/>
            <person name="Yamada A."/>
            <person name="Yan M."/>
            <person name="Wang P."/>
            <person name="Xu J."/>
            <person name="Bruns T."/>
            <person name="Baldrian P."/>
            <person name="Vilgalys R."/>
            <person name="Dunand C."/>
            <person name="Henrissat B."/>
            <person name="Grigoriev I.V."/>
            <person name="Hibbett D."/>
            <person name="Nagy L.G."/>
            <person name="Martin F.M."/>
        </authorList>
    </citation>
    <scope>NUCLEOTIDE SEQUENCE</scope>
    <source>
        <strain evidence="2">Prilba</strain>
    </source>
</reference>
<evidence type="ECO:0000313" key="3">
    <source>
        <dbReference type="Proteomes" id="UP000759537"/>
    </source>
</evidence>
<evidence type="ECO:0008006" key="4">
    <source>
        <dbReference type="Google" id="ProtNLM"/>
    </source>
</evidence>
<keyword evidence="1" id="KW-0560">Oxidoreductase</keyword>
<dbReference type="InterPro" id="IPR025337">
    <property type="entry name" value="Questin_oxidase-like"/>
</dbReference>
<dbReference type="AlphaFoldDB" id="A0A9P5T628"/>
<evidence type="ECO:0000256" key="1">
    <source>
        <dbReference type="ARBA" id="ARBA00023002"/>
    </source>
</evidence>
<dbReference type="GO" id="GO:0016491">
    <property type="term" value="F:oxidoreductase activity"/>
    <property type="evidence" value="ECO:0007669"/>
    <property type="project" value="UniProtKB-KW"/>
</dbReference>
<accession>A0A9P5T628</accession>
<evidence type="ECO:0000313" key="2">
    <source>
        <dbReference type="EMBL" id="KAF8476292.1"/>
    </source>
</evidence>
<dbReference type="OrthoDB" id="10004862at2759"/>
<gene>
    <name evidence="2" type="ORF">DFH94DRAFT_758234</name>
</gene>
<name>A0A9P5T628_9AGAM</name>
<dbReference type="PANTHER" id="PTHR35870:SF1">
    <property type="entry name" value="PROTEIN, PUTATIVE (AFU_ORTHOLOGUE AFUA_5G03330)-RELATED"/>
    <property type="match status" value="1"/>
</dbReference>
<organism evidence="2 3">
    <name type="scientific">Russula ochroleuca</name>
    <dbReference type="NCBI Taxonomy" id="152965"/>
    <lineage>
        <taxon>Eukaryota</taxon>
        <taxon>Fungi</taxon>
        <taxon>Dikarya</taxon>
        <taxon>Basidiomycota</taxon>
        <taxon>Agaricomycotina</taxon>
        <taxon>Agaricomycetes</taxon>
        <taxon>Russulales</taxon>
        <taxon>Russulaceae</taxon>
        <taxon>Russula</taxon>
    </lineage>
</organism>
<keyword evidence="3" id="KW-1185">Reference proteome</keyword>
<comment type="caution">
    <text evidence="2">The sequence shown here is derived from an EMBL/GenBank/DDBJ whole genome shotgun (WGS) entry which is preliminary data.</text>
</comment>
<dbReference type="PANTHER" id="PTHR35870">
    <property type="entry name" value="PROTEIN, PUTATIVE (AFU_ORTHOLOGUE AFUA_5G03330)-RELATED"/>
    <property type="match status" value="1"/>
</dbReference>
<dbReference type="Pfam" id="PF14027">
    <property type="entry name" value="Questin_oxidase"/>
    <property type="match status" value="1"/>
</dbReference>
<sequence>MTSRDKSELLERLYPVPLSTGVVGLPGPTAASSQALLNVLLHNRENNHIFFNDKGYHNHATHHVLAIYGLGASPEIIDDAYRRHDYLKPAFDSPEPVTDENFAEHLGDARYYDAYLSYFSEYLRDHTPNEAFDRFILSSASNFDPDLAANDVKDIKRVADEGKKHPEMLNRLLAGLVHPFIHLAYGFEFGLPGQVAEGLAWAAVHKAEQTELVPPSLFAKPAGPGILASLTSRLSISRVTTATLEEKRPTFAFLRRIRDHPKFTLGSLGHSLEENQYSAIVTNDGDTLTELVSEWADEWLEDTRDDADIEKRLEGMVEEVVWGNVIWFGVGGWHARGDSDRPFNADFFTAHLVTSAIFLLTIVLRSDNAPNPPVPLSNRLTLLKAYLATCAGWYISRGNAALPIKDFYDATSDRLTAPPAEAAPPSAPRKPLSARGGPWERIIVNAVAHPDEHLVKAVRSLSTFAARWGGRPTGYYAGGSESGLEGREVLDGTLFVRAASLTLDRLGWAHESGKSLGSWDRDNFLEESSDGKGVNSAYL</sequence>
<proteinExistence type="predicted"/>